<dbReference type="EMBL" id="OU899034">
    <property type="protein sequence ID" value="CAH1715073.1"/>
    <property type="molecule type" value="Genomic_DNA"/>
</dbReference>
<evidence type="ECO:0000313" key="2">
    <source>
        <dbReference type="EMBL" id="CAH1715073.1"/>
    </source>
</evidence>
<evidence type="ECO:0000256" key="1">
    <source>
        <dbReference type="SAM" id="Phobius"/>
    </source>
</evidence>
<keyword evidence="3" id="KW-1185">Reference proteome</keyword>
<dbReference type="Proteomes" id="UP001154329">
    <property type="component" value="Chromosome 1"/>
</dbReference>
<reference evidence="2" key="2">
    <citation type="submission" date="2022-10" db="EMBL/GenBank/DDBJ databases">
        <authorList>
            <consortium name="ENA_rothamsted_submissions"/>
            <consortium name="culmorum"/>
            <person name="King R."/>
        </authorList>
    </citation>
    <scope>NUCLEOTIDE SEQUENCE</scope>
</reference>
<keyword evidence="1" id="KW-0812">Transmembrane</keyword>
<keyword evidence="1" id="KW-0472">Membrane</keyword>
<protein>
    <submittedName>
        <fullName evidence="2">Uncharacterized protein</fullName>
    </submittedName>
</protein>
<evidence type="ECO:0000313" key="3">
    <source>
        <dbReference type="Proteomes" id="UP001154329"/>
    </source>
</evidence>
<accession>A0A9P0ISA5</accession>
<name>A0A9P0ISA5_APHGO</name>
<gene>
    <name evidence="2" type="ORF">APHIGO_LOCUS3033</name>
</gene>
<sequence>MSTSQSDSGFPAGIDHQNKKFTTIIIYPTVTPEKIIIPMVSCILGFPLLALMVICCLRRRAKLARDRDRRRNLGFARACTSDQGVISLARFSPMHKIAHIIIYYTYVIHHNSSSSEFHCTSIFQFQSETSPRGLKT</sequence>
<dbReference type="AlphaFoldDB" id="A0A9P0ISA5"/>
<organism evidence="2 3">
    <name type="scientific">Aphis gossypii</name>
    <name type="common">Cotton aphid</name>
    <dbReference type="NCBI Taxonomy" id="80765"/>
    <lineage>
        <taxon>Eukaryota</taxon>
        <taxon>Metazoa</taxon>
        <taxon>Ecdysozoa</taxon>
        <taxon>Arthropoda</taxon>
        <taxon>Hexapoda</taxon>
        <taxon>Insecta</taxon>
        <taxon>Pterygota</taxon>
        <taxon>Neoptera</taxon>
        <taxon>Paraneoptera</taxon>
        <taxon>Hemiptera</taxon>
        <taxon>Sternorrhyncha</taxon>
        <taxon>Aphidomorpha</taxon>
        <taxon>Aphidoidea</taxon>
        <taxon>Aphididae</taxon>
        <taxon>Aphidini</taxon>
        <taxon>Aphis</taxon>
        <taxon>Aphis</taxon>
    </lineage>
</organism>
<keyword evidence="1" id="KW-1133">Transmembrane helix</keyword>
<feature type="transmembrane region" description="Helical" evidence="1">
    <location>
        <begin position="35"/>
        <end position="57"/>
    </location>
</feature>
<proteinExistence type="predicted"/>
<reference evidence="2" key="1">
    <citation type="submission" date="2022-02" db="EMBL/GenBank/DDBJ databases">
        <authorList>
            <person name="King R."/>
        </authorList>
    </citation>
    <scope>NUCLEOTIDE SEQUENCE</scope>
</reference>